<protein>
    <recommendedName>
        <fullName evidence="5">Lipoprotein</fullName>
    </recommendedName>
</protein>
<evidence type="ECO:0000256" key="2">
    <source>
        <dbReference type="SAM" id="SignalP"/>
    </source>
</evidence>
<proteinExistence type="predicted"/>
<feature type="chain" id="PRO_5047531477" description="Lipoprotein" evidence="2">
    <location>
        <begin position="25"/>
        <end position="174"/>
    </location>
</feature>
<sequence>MRFERALCALILVGLVGGCTSSSGDEGEAKPAVVDPAKSAATESGGSPPAWTEPGAYTYTLTRGCDAAKPLGRYQATVAAGAVTGATRVGASAASPAPSSEVDLGPVTGQEGEEIEVPTLGELVTMAQTASEDGAEVSTEFDRTDGHPVKVTINVAETPDGAECWSVSDYKPST</sequence>
<feature type="signal peptide" evidence="2">
    <location>
        <begin position="1"/>
        <end position="24"/>
    </location>
</feature>
<evidence type="ECO:0000313" key="4">
    <source>
        <dbReference type="Proteomes" id="UP001241758"/>
    </source>
</evidence>
<dbReference type="PROSITE" id="PS51257">
    <property type="entry name" value="PROKAR_LIPOPROTEIN"/>
    <property type="match status" value="1"/>
</dbReference>
<evidence type="ECO:0000256" key="1">
    <source>
        <dbReference type="SAM" id="MobiDB-lite"/>
    </source>
</evidence>
<name>A0ABT6X1R2_9ACTN</name>
<keyword evidence="4" id="KW-1185">Reference proteome</keyword>
<reference evidence="3 4" key="1">
    <citation type="submission" date="2023-05" db="EMBL/GenBank/DDBJ databases">
        <title>Actinoplanes sp. NEAU-A12 genome sequencing.</title>
        <authorList>
            <person name="Wang Z.-S."/>
        </authorList>
    </citation>
    <scope>NUCLEOTIDE SEQUENCE [LARGE SCALE GENOMIC DNA]</scope>
    <source>
        <strain evidence="3 4">NEAU-A12</strain>
    </source>
</reference>
<feature type="region of interest" description="Disordered" evidence="1">
    <location>
        <begin position="22"/>
        <end position="52"/>
    </location>
</feature>
<keyword evidence="2" id="KW-0732">Signal</keyword>
<gene>
    <name evidence="3" type="ORF">QLQ12_45060</name>
</gene>
<evidence type="ECO:0000313" key="3">
    <source>
        <dbReference type="EMBL" id="MDI6105771.1"/>
    </source>
</evidence>
<comment type="caution">
    <text evidence="3">The sequence shown here is derived from an EMBL/GenBank/DDBJ whole genome shotgun (WGS) entry which is preliminary data.</text>
</comment>
<organism evidence="3 4">
    <name type="scientific">Actinoplanes sandaracinus</name>
    <dbReference type="NCBI Taxonomy" id="3045177"/>
    <lineage>
        <taxon>Bacteria</taxon>
        <taxon>Bacillati</taxon>
        <taxon>Actinomycetota</taxon>
        <taxon>Actinomycetes</taxon>
        <taxon>Micromonosporales</taxon>
        <taxon>Micromonosporaceae</taxon>
        <taxon>Actinoplanes</taxon>
    </lineage>
</organism>
<dbReference type="Proteomes" id="UP001241758">
    <property type="component" value="Unassembled WGS sequence"/>
</dbReference>
<dbReference type="EMBL" id="JASCTH010000054">
    <property type="protein sequence ID" value="MDI6105771.1"/>
    <property type="molecule type" value="Genomic_DNA"/>
</dbReference>
<evidence type="ECO:0008006" key="5">
    <source>
        <dbReference type="Google" id="ProtNLM"/>
    </source>
</evidence>
<dbReference type="RefSeq" id="WP_282767235.1">
    <property type="nucleotide sequence ID" value="NZ_JASCTH010000054.1"/>
</dbReference>
<accession>A0ABT6X1R2</accession>